<evidence type="ECO:0000313" key="4">
    <source>
        <dbReference type="EMBL" id="PIK42291.1"/>
    </source>
</evidence>
<dbReference type="PANTHER" id="PTHR46312:SF2">
    <property type="entry name" value="NUCLEOTIDE-BINDING OLIGOMERIZATION DOMAIN-CONTAINING PROTEIN 2-LIKE"/>
    <property type="match status" value="1"/>
</dbReference>
<feature type="domain" description="Ig-like" evidence="3">
    <location>
        <begin position="135"/>
        <end position="268"/>
    </location>
</feature>
<dbReference type="Gene3D" id="2.60.40.10">
    <property type="entry name" value="Immunoglobulins"/>
    <property type="match status" value="1"/>
</dbReference>
<dbReference type="InterPro" id="IPR027417">
    <property type="entry name" value="P-loop_NTPase"/>
</dbReference>
<dbReference type="PROSITE" id="PS50835">
    <property type="entry name" value="IG_LIKE"/>
    <property type="match status" value="1"/>
</dbReference>
<comment type="caution">
    <text evidence="4">The sequence shown here is derived from an EMBL/GenBank/DDBJ whole genome shotgun (WGS) entry which is preliminary data.</text>
</comment>
<reference evidence="4 5" key="1">
    <citation type="journal article" date="2017" name="PLoS Biol.">
        <title>The sea cucumber genome provides insights into morphological evolution and visceral regeneration.</title>
        <authorList>
            <person name="Zhang X."/>
            <person name="Sun L."/>
            <person name="Yuan J."/>
            <person name="Sun Y."/>
            <person name="Gao Y."/>
            <person name="Zhang L."/>
            <person name="Li S."/>
            <person name="Dai H."/>
            <person name="Hamel J.F."/>
            <person name="Liu C."/>
            <person name="Yu Y."/>
            <person name="Liu S."/>
            <person name="Lin W."/>
            <person name="Guo K."/>
            <person name="Jin S."/>
            <person name="Xu P."/>
            <person name="Storey K.B."/>
            <person name="Huan P."/>
            <person name="Zhang T."/>
            <person name="Zhou Y."/>
            <person name="Zhang J."/>
            <person name="Lin C."/>
            <person name="Li X."/>
            <person name="Xing L."/>
            <person name="Huo D."/>
            <person name="Sun M."/>
            <person name="Wang L."/>
            <person name="Mercier A."/>
            <person name="Li F."/>
            <person name="Yang H."/>
            <person name="Xiang J."/>
        </authorList>
    </citation>
    <scope>NUCLEOTIDE SEQUENCE [LARGE SCALE GENOMIC DNA]</scope>
    <source>
        <strain evidence="4">Shaxun</strain>
        <tissue evidence="4">Muscle</tissue>
    </source>
</reference>
<dbReference type="PANTHER" id="PTHR46312">
    <property type="entry name" value="NACHT DOMAIN-CONTAINING PROTEIN"/>
    <property type="match status" value="1"/>
</dbReference>
<proteinExistence type="predicted"/>
<keyword evidence="1" id="KW-0472">Membrane</keyword>
<evidence type="ECO:0000259" key="3">
    <source>
        <dbReference type="PROSITE" id="PS50835"/>
    </source>
</evidence>
<gene>
    <name evidence="4" type="ORF">BSL78_20852</name>
</gene>
<protein>
    <recommendedName>
        <fullName evidence="3">Ig-like domain-containing protein</fullName>
    </recommendedName>
</protein>
<evidence type="ECO:0000256" key="1">
    <source>
        <dbReference type="SAM" id="Phobius"/>
    </source>
</evidence>
<sequence>MELTIPFTVLILSIAFTNGLIDGEGCISPQYLEVGRSGMISCFFRDDFFAIVWFNSPDHQNKEPIINLQKSGTTGTGYDSGEFDIEHSNGSLIINSVSITHEQTFTVYKLTSATSDIVEHYVQVIPTIHPLQTSPYISNCESEQEICFSQLHEDSTVQCSVLNARPVVDLRWTQKYFKEGTTADLVCSRSEIRVTIWNYKEDAKSPSHVIQYALYNVKVVASYSLTDEYQLGTDGSLIIPGVNIKHEGIYSCVSGDGISEEVRSYKVEVYVPAFPVVVGCNPNQYCTIDTSARSGNFTCKVEGIRPKVQLEWKEIVSGSSSQQITFTGHDTTTDRRGDLFDVYLTSQYEIKSPKVESRITIECRITGSNSDLFDAPARFDLQYSLPIATDATQTVTSRPNFAADFNLLWLLMLLPLFLLIGSCCLWKLKAKGKTKSNNSRHRSGDTDEQIQMLPEVSLDAMQRFVQQLKIRYEGLYNAVCPVPYIRDRMYCINQVFVASGIQTMKSHDEWLELKSYHDILKNAVNRFARIILEGEPGYGKSTLSLQLLYDWCKGISPSPLRYVQVVIFLRLRQLGGVKSISQAIRQFILPLDSPFTEAEIKNLLQNCSSIVII</sequence>
<dbReference type="STRING" id="307972.A0A2G8K2R7"/>
<dbReference type="SUPFAM" id="SSF48726">
    <property type="entry name" value="Immunoglobulin"/>
    <property type="match status" value="2"/>
</dbReference>
<keyword evidence="1" id="KW-0812">Transmembrane</keyword>
<dbReference type="EMBL" id="MRZV01000944">
    <property type="protein sequence ID" value="PIK42291.1"/>
    <property type="molecule type" value="Genomic_DNA"/>
</dbReference>
<organism evidence="4 5">
    <name type="scientific">Stichopus japonicus</name>
    <name type="common">Sea cucumber</name>
    <dbReference type="NCBI Taxonomy" id="307972"/>
    <lineage>
        <taxon>Eukaryota</taxon>
        <taxon>Metazoa</taxon>
        <taxon>Echinodermata</taxon>
        <taxon>Eleutherozoa</taxon>
        <taxon>Echinozoa</taxon>
        <taxon>Holothuroidea</taxon>
        <taxon>Aspidochirotacea</taxon>
        <taxon>Aspidochirotida</taxon>
        <taxon>Stichopodidae</taxon>
        <taxon>Apostichopus</taxon>
    </lineage>
</organism>
<dbReference type="InterPro" id="IPR013783">
    <property type="entry name" value="Ig-like_fold"/>
</dbReference>
<name>A0A2G8K2R7_STIJA</name>
<feature type="signal peptide" evidence="2">
    <location>
        <begin position="1"/>
        <end position="19"/>
    </location>
</feature>
<dbReference type="InterPro" id="IPR003599">
    <property type="entry name" value="Ig_sub"/>
</dbReference>
<dbReference type="SMART" id="SM00409">
    <property type="entry name" value="IG"/>
    <property type="match status" value="2"/>
</dbReference>
<evidence type="ECO:0000256" key="2">
    <source>
        <dbReference type="SAM" id="SignalP"/>
    </source>
</evidence>
<evidence type="ECO:0000313" key="5">
    <source>
        <dbReference type="Proteomes" id="UP000230750"/>
    </source>
</evidence>
<dbReference type="InterPro" id="IPR007110">
    <property type="entry name" value="Ig-like_dom"/>
</dbReference>
<keyword evidence="2" id="KW-0732">Signal</keyword>
<feature type="transmembrane region" description="Helical" evidence="1">
    <location>
        <begin position="407"/>
        <end position="426"/>
    </location>
</feature>
<feature type="chain" id="PRO_5013802379" description="Ig-like domain-containing protein" evidence="2">
    <location>
        <begin position="20"/>
        <end position="613"/>
    </location>
</feature>
<dbReference type="AlphaFoldDB" id="A0A2G8K2R7"/>
<dbReference type="InterPro" id="IPR036179">
    <property type="entry name" value="Ig-like_dom_sf"/>
</dbReference>
<keyword evidence="1" id="KW-1133">Transmembrane helix</keyword>
<dbReference type="OrthoDB" id="10676722at2759"/>
<dbReference type="Proteomes" id="UP000230750">
    <property type="component" value="Unassembled WGS sequence"/>
</dbReference>
<keyword evidence="5" id="KW-1185">Reference proteome</keyword>
<accession>A0A2G8K2R7</accession>
<dbReference type="Gene3D" id="3.40.50.300">
    <property type="entry name" value="P-loop containing nucleotide triphosphate hydrolases"/>
    <property type="match status" value="1"/>
</dbReference>